<evidence type="ECO:0000256" key="12">
    <source>
        <dbReference type="HAMAP-Rule" id="MF_00138"/>
    </source>
</evidence>
<dbReference type="GO" id="GO:0004637">
    <property type="term" value="F:phosphoribosylamine-glycine ligase activity"/>
    <property type="evidence" value="ECO:0007669"/>
    <property type="project" value="UniProtKB-UniRule"/>
</dbReference>
<evidence type="ECO:0000313" key="15">
    <source>
        <dbReference type="EMBL" id="CAB1129253.1"/>
    </source>
</evidence>
<comment type="pathway">
    <text evidence="3 12">Purine metabolism; IMP biosynthesis via de novo pathway; N(1)-(5-phospho-D-ribosyl)glycinamide from 5-phospho-alpha-D-ribose 1-diphosphate: step 2/2.</text>
</comment>
<dbReference type="SUPFAM" id="SSF56059">
    <property type="entry name" value="Glutathione synthetase ATP-binding domain-like"/>
    <property type="match status" value="1"/>
</dbReference>
<dbReference type="EC" id="6.3.4.13" evidence="4 12"/>
<dbReference type="PROSITE" id="PS50975">
    <property type="entry name" value="ATP_GRASP"/>
    <property type="match status" value="1"/>
</dbReference>
<comment type="similarity">
    <text evidence="9 12">Belongs to the GARS family.</text>
</comment>
<dbReference type="Gene3D" id="3.30.470.20">
    <property type="entry name" value="ATP-grasp fold, B domain"/>
    <property type="match status" value="1"/>
</dbReference>
<evidence type="ECO:0000256" key="1">
    <source>
        <dbReference type="ARBA" id="ARBA00001936"/>
    </source>
</evidence>
<evidence type="ECO:0000256" key="7">
    <source>
        <dbReference type="ARBA" id="ARBA00022755"/>
    </source>
</evidence>
<name>A0A6F8ZHQ9_9FIRM</name>
<sequence length="422" mass="45117">MAADGNAVLVIGSGAREHALAATLAMSPDVGKIWAWPGNAGIDEVAERVPVGDMEALRQWAAGRRLLVVFGPEAPLAEGWGDRLCADGHQVVGPGQEGARLEASKGWAKQLMQAAGVPTAPALWARTPEELAAAVAANDRWPAVAKQDRLAAGKGVVVLHDAAEARDLVAAWSREPAIWESGVLWERFTPGRECSAIVLTNGQEWAWLPPARDYKRRFDGDAGGNTGGMGAYAPVPWLDAALQDRIGREVLGPTLQALRSRNIAYRGFLYAGLMLTGEGPVVLEFNVRLGDPEAEAILPLVDDDLYRWLREAAEGRLAGPQLQLRPEQAVTVVLAAEGYPGTPRTGDVIRITRRVPRTWLFHGGTVRDAKGELHAAGGRVLAVTALGTDAAEARARAYEQMEAIQLPGGGYRRDIARELTGA</sequence>
<dbReference type="Proteomes" id="UP000503399">
    <property type="component" value="Chromosome"/>
</dbReference>
<dbReference type="InterPro" id="IPR000115">
    <property type="entry name" value="PRibGlycinamide_synth"/>
</dbReference>
<reference evidence="15 16" key="1">
    <citation type="submission" date="2020-02" db="EMBL/GenBank/DDBJ databases">
        <authorList>
            <person name="Hogendoorn C."/>
        </authorList>
    </citation>
    <scope>NUCLEOTIDE SEQUENCE [LARGE SCALE GENOMIC DNA]</scope>
    <source>
        <strain evidence="15">R501</strain>
    </source>
</reference>
<accession>A0A6F8ZHQ9</accession>
<dbReference type="SUPFAM" id="SSF51246">
    <property type="entry name" value="Rudiment single hybrid motif"/>
    <property type="match status" value="1"/>
</dbReference>
<dbReference type="SUPFAM" id="SSF52440">
    <property type="entry name" value="PreATP-grasp domain"/>
    <property type="match status" value="1"/>
</dbReference>
<evidence type="ECO:0000256" key="9">
    <source>
        <dbReference type="ARBA" id="ARBA00038345"/>
    </source>
</evidence>
<gene>
    <name evidence="12 15" type="primary">purD</name>
    <name evidence="15" type="ORF">R50_1752</name>
</gene>
<dbReference type="Pfam" id="PF02843">
    <property type="entry name" value="GARS_C"/>
    <property type="match status" value="1"/>
</dbReference>
<evidence type="ECO:0000256" key="8">
    <source>
        <dbReference type="ARBA" id="ARBA00022840"/>
    </source>
</evidence>
<dbReference type="Pfam" id="PF02844">
    <property type="entry name" value="GARS_N"/>
    <property type="match status" value="1"/>
</dbReference>
<keyword evidence="7 12" id="KW-0658">Purine biosynthesis</keyword>
<dbReference type="EMBL" id="LR778114">
    <property type="protein sequence ID" value="CAB1129253.1"/>
    <property type="molecule type" value="Genomic_DNA"/>
</dbReference>
<dbReference type="InterPro" id="IPR020560">
    <property type="entry name" value="PRibGlycinamide_synth_C-dom"/>
</dbReference>
<evidence type="ECO:0000256" key="4">
    <source>
        <dbReference type="ARBA" id="ARBA00013255"/>
    </source>
</evidence>
<dbReference type="PROSITE" id="PS00184">
    <property type="entry name" value="GARS"/>
    <property type="match status" value="1"/>
</dbReference>
<proteinExistence type="inferred from homology"/>
<protein>
    <recommendedName>
        <fullName evidence="4 12">Phosphoribosylamine--glycine ligase</fullName>
        <ecNumber evidence="4 12">6.3.4.13</ecNumber>
    </recommendedName>
    <alternativeName>
        <fullName evidence="12">GARS</fullName>
    </alternativeName>
    <alternativeName>
        <fullName evidence="10 12">Glycinamide ribonucleotide synthetase</fullName>
    </alternativeName>
    <alternativeName>
        <fullName evidence="11 12">Phosphoribosylglycinamide synthetase</fullName>
    </alternativeName>
</protein>
<dbReference type="Gene3D" id="3.90.600.10">
    <property type="entry name" value="Phosphoribosylglycinamide synthetase, C-terminal domain"/>
    <property type="match status" value="1"/>
</dbReference>
<dbReference type="InterPro" id="IPR013815">
    <property type="entry name" value="ATP_grasp_subdomain_1"/>
</dbReference>
<evidence type="ECO:0000256" key="2">
    <source>
        <dbReference type="ARBA" id="ARBA00001946"/>
    </source>
</evidence>
<dbReference type="InterPro" id="IPR020559">
    <property type="entry name" value="PRibGlycinamide_synth_CS"/>
</dbReference>
<dbReference type="NCBIfam" id="TIGR00877">
    <property type="entry name" value="purD"/>
    <property type="match status" value="1"/>
</dbReference>
<keyword evidence="8 13" id="KW-0067">ATP-binding</keyword>
<dbReference type="GO" id="GO:0009113">
    <property type="term" value="P:purine nucleobase biosynthetic process"/>
    <property type="evidence" value="ECO:0007669"/>
    <property type="project" value="InterPro"/>
</dbReference>
<dbReference type="KEGG" id="hfv:R50_1752"/>
<dbReference type="Pfam" id="PF01071">
    <property type="entry name" value="GARS_A"/>
    <property type="match status" value="1"/>
</dbReference>
<evidence type="ECO:0000313" key="16">
    <source>
        <dbReference type="Proteomes" id="UP000503399"/>
    </source>
</evidence>
<dbReference type="PANTHER" id="PTHR43472:SF1">
    <property type="entry name" value="PHOSPHORIBOSYLAMINE--GLYCINE LIGASE, CHLOROPLASTIC"/>
    <property type="match status" value="1"/>
</dbReference>
<feature type="domain" description="ATP-grasp" evidence="14">
    <location>
        <begin position="109"/>
        <end position="314"/>
    </location>
</feature>
<dbReference type="GO" id="GO:0046872">
    <property type="term" value="F:metal ion binding"/>
    <property type="evidence" value="ECO:0007669"/>
    <property type="project" value="InterPro"/>
</dbReference>
<dbReference type="GO" id="GO:0006189">
    <property type="term" value="P:'de novo' IMP biosynthetic process"/>
    <property type="evidence" value="ECO:0007669"/>
    <property type="project" value="UniProtKB-UniRule"/>
</dbReference>
<comment type="cofactor">
    <cofactor evidence="2">
        <name>Mg(2+)</name>
        <dbReference type="ChEBI" id="CHEBI:18420"/>
    </cofactor>
</comment>
<evidence type="ECO:0000256" key="6">
    <source>
        <dbReference type="ARBA" id="ARBA00022741"/>
    </source>
</evidence>
<dbReference type="InterPro" id="IPR037123">
    <property type="entry name" value="PRibGlycinamide_synth_C_sf"/>
</dbReference>
<dbReference type="InterPro" id="IPR020561">
    <property type="entry name" value="PRibGlycinamid_synth_ATP-grasp"/>
</dbReference>
<dbReference type="Gene3D" id="3.30.1490.20">
    <property type="entry name" value="ATP-grasp fold, A domain"/>
    <property type="match status" value="1"/>
</dbReference>
<dbReference type="InterPro" id="IPR011054">
    <property type="entry name" value="Rudment_hybrid_motif"/>
</dbReference>
<evidence type="ECO:0000256" key="3">
    <source>
        <dbReference type="ARBA" id="ARBA00005174"/>
    </source>
</evidence>
<dbReference type="InterPro" id="IPR016185">
    <property type="entry name" value="PreATP-grasp_dom_sf"/>
</dbReference>
<dbReference type="InterPro" id="IPR011761">
    <property type="entry name" value="ATP-grasp"/>
</dbReference>
<dbReference type="HAMAP" id="MF_00138">
    <property type="entry name" value="GARS"/>
    <property type="match status" value="1"/>
</dbReference>
<evidence type="ECO:0000256" key="5">
    <source>
        <dbReference type="ARBA" id="ARBA00022598"/>
    </source>
</evidence>
<keyword evidence="16" id="KW-1185">Reference proteome</keyword>
<dbReference type="SMART" id="SM01209">
    <property type="entry name" value="GARS_A"/>
    <property type="match status" value="1"/>
</dbReference>
<comment type="catalytic activity">
    <reaction evidence="12">
        <text>5-phospho-beta-D-ribosylamine + glycine + ATP = N(1)-(5-phospho-beta-D-ribosyl)glycinamide + ADP + phosphate + H(+)</text>
        <dbReference type="Rhea" id="RHEA:17453"/>
        <dbReference type="ChEBI" id="CHEBI:15378"/>
        <dbReference type="ChEBI" id="CHEBI:30616"/>
        <dbReference type="ChEBI" id="CHEBI:43474"/>
        <dbReference type="ChEBI" id="CHEBI:57305"/>
        <dbReference type="ChEBI" id="CHEBI:58681"/>
        <dbReference type="ChEBI" id="CHEBI:143788"/>
        <dbReference type="ChEBI" id="CHEBI:456216"/>
        <dbReference type="EC" id="6.3.4.13"/>
    </reaction>
</comment>
<evidence type="ECO:0000256" key="11">
    <source>
        <dbReference type="ARBA" id="ARBA00042864"/>
    </source>
</evidence>
<keyword evidence="5 12" id="KW-0436">Ligase</keyword>
<dbReference type="InterPro" id="IPR020562">
    <property type="entry name" value="PRibGlycinamide_synth_N"/>
</dbReference>
<evidence type="ECO:0000256" key="10">
    <source>
        <dbReference type="ARBA" id="ARBA00042242"/>
    </source>
</evidence>
<evidence type="ECO:0000256" key="13">
    <source>
        <dbReference type="PROSITE-ProRule" id="PRU00409"/>
    </source>
</evidence>
<evidence type="ECO:0000259" key="14">
    <source>
        <dbReference type="PROSITE" id="PS50975"/>
    </source>
</evidence>
<comment type="cofactor">
    <cofactor evidence="1">
        <name>Mn(2+)</name>
        <dbReference type="ChEBI" id="CHEBI:29035"/>
    </cofactor>
</comment>
<dbReference type="SMART" id="SM01210">
    <property type="entry name" value="GARS_C"/>
    <property type="match status" value="1"/>
</dbReference>
<dbReference type="Gene3D" id="3.40.50.20">
    <property type="match status" value="1"/>
</dbReference>
<dbReference type="UniPathway" id="UPA00074">
    <property type="reaction ID" value="UER00125"/>
</dbReference>
<dbReference type="GO" id="GO:0005524">
    <property type="term" value="F:ATP binding"/>
    <property type="evidence" value="ECO:0007669"/>
    <property type="project" value="UniProtKB-UniRule"/>
</dbReference>
<dbReference type="AlphaFoldDB" id="A0A6F8ZHQ9"/>
<dbReference type="PANTHER" id="PTHR43472">
    <property type="entry name" value="PHOSPHORIBOSYLAMINE--GLYCINE LIGASE"/>
    <property type="match status" value="1"/>
</dbReference>
<keyword evidence="6 13" id="KW-0547">Nucleotide-binding</keyword>
<organism evidence="15 16">
    <name type="scientific">Candidatus Hydrogenisulfobacillus filiaventi</name>
    <dbReference type="NCBI Taxonomy" id="2707344"/>
    <lineage>
        <taxon>Bacteria</taxon>
        <taxon>Bacillati</taxon>
        <taxon>Bacillota</taxon>
        <taxon>Clostridia</taxon>
        <taxon>Eubacteriales</taxon>
        <taxon>Clostridiales Family XVII. Incertae Sedis</taxon>
        <taxon>Candidatus Hydrogenisulfobacillus</taxon>
    </lineage>
</organism>